<dbReference type="GO" id="GO:0006412">
    <property type="term" value="P:translation"/>
    <property type="evidence" value="ECO:0007669"/>
    <property type="project" value="InterPro"/>
</dbReference>
<dbReference type="PRINTS" id="PR00395">
    <property type="entry name" value="RIBOSOMALS2"/>
</dbReference>
<name>R7TVE8_CAPTE</name>
<evidence type="ECO:0000256" key="3">
    <source>
        <dbReference type="ARBA" id="ARBA00022980"/>
    </source>
</evidence>
<dbReference type="InterPro" id="IPR005706">
    <property type="entry name" value="Ribosomal_uS2_bac/mit/plastid"/>
</dbReference>
<evidence type="ECO:0000313" key="11">
    <source>
        <dbReference type="Proteomes" id="UP000014760"/>
    </source>
</evidence>
<dbReference type="GO" id="GO:0005743">
    <property type="term" value="C:mitochondrial inner membrane"/>
    <property type="evidence" value="ECO:0007669"/>
    <property type="project" value="UniProtKB-ARBA"/>
</dbReference>
<evidence type="ECO:0000313" key="9">
    <source>
        <dbReference type="EMBL" id="ELT97562.1"/>
    </source>
</evidence>
<dbReference type="EMBL" id="KB308534">
    <property type="protein sequence ID" value="ELT97562.1"/>
    <property type="molecule type" value="Genomic_DNA"/>
</dbReference>
<dbReference type="FunFam" id="3.40.50.10490:FF:000026">
    <property type="entry name" value="28S ribosomal protein S2, mitochondrial"/>
    <property type="match status" value="1"/>
</dbReference>
<dbReference type="HOGENOM" id="CLU_040318_3_1_1"/>
<dbReference type="CDD" id="cd01425">
    <property type="entry name" value="RPS2"/>
    <property type="match status" value="1"/>
</dbReference>
<evidence type="ECO:0000256" key="4">
    <source>
        <dbReference type="ARBA" id="ARBA00023128"/>
    </source>
</evidence>
<evidence type="ECO:0000256" key="5">
    <source>
        <dbReference type="ARBA" id="ARBA00023274"/>
    </source>
</evidence>
<dbReference type="PANTHER" id="PTHR12534:SF0">
    <property type="entry name" value="SMALL RIBOSOMAL SUBUNIT PROTEIN US2M"/>
    <property type="match status" value="1"/>
</dbReference>
<keyword evidence="11" id="KW-1185">Reference proteome</keyword>
<accession>R7TVE8</accession>
<dbReference type="NCBIfam" id="TIGR01011">
    <property type="entry name" value="rpsB_bact"/>
    <property type="match status" value="1"/>
</dbReference>
<reference evidence="10" key="3">
    <citation type="submission" date="2015-06" db="UniProtKB">
        <authorList>
            <consortium name="EnsemblMetazoa"/>
        </authorList>
    </citation>
    <scope>IDENTIFICATION</scope>
</reference>
<dbReference type="InterPro" id="IPR023591">
    <property type="entry name" value="Ribosomal_uS2_flav_dom_sf"/>
</dbReference>
<keyword evidence="4" id="KW-0496">Mitochondrion</keyword>
<dbReference type="HAMAP" id="MF_00291_B">
    <property type="entry name" value="Ribosomal_uS2_B"/>
    <property type="match status" value="1"/>
</dbReference>
<evidence type="ECO:0000313" key="10">
    <source>
        <dbReference type="EnsemblMetazoa" id="CapteP21914"/>
    </source>
</evidence>
<organism evidence="9">
    <name type="scientific">Capitella teleta</name>
    <name type="common">Polychaete worm</name>
    <dbReference type="NCBI Taxonomy" id="283909"/>
    <lineage>
        <taxon>Eukaryota</taxon>
        <taxon>Metazoa</taxon>
        <taxon>Spiralia</taxon>
        <taxon>Lophotrochozoa</taxon>
        <taxon>Annelida</taxon>
        <taxon>Polychaeta</taxon>
        <taxon>Sedentaria</taxon>
        <taxon>Scolecida</taxon>
        <taxon>Capitellidae</taxon>
        <taxon>Capitella</taxon>
    </lineage>
</organism>
<comment type="similarity">
    <text evidence="2">Belongs to the universal ribosomal protein uS2 family.</text>
</comment>
<dbReference type="Pfam" id="PF00318">
    <property type="entry name" value="Ribosomal_S2"/>
    <property type="match status" value="2"/>
</dbReference>
<dbReference type="Proteomes" id="UP000014760">
    <property type="component" value="Unassembled WGS sequence"/>
</dbReference>
<sequence length="245" mass="27904">MLKRLSSQSLRYLQRQCSLQSRLCSQTSSIEESTQTSINPLEHDDYFDVKRLTKKIDLFNNRVHLGHKVGTRNPYMLPYIFGNRLGVDILDLDQTHELMKEALNFIAHVAYRDGIILFISRHLHTIPLVEKAAEECGEYSHCRQWMTGTLTNSSVKFGAVTRLPDLCIFLSTQDTVFEQHAAVIEAAKMYIPSVAVVDSACDPRLITYPIPGNDDTPCAVELYLKLFKEAILKGKQQRMLDANQK</sequence>
<comment type="subcellular location">
    <subcellularLocation>
        <location evidence="1">Mitochondrion</location>
    </subcellularLocation>
</comment>
<proteinExistence type="inferred from homology"/>
<keyword evidence="3" id="KW-0689">Ribosomal protein</keyword>
<dbReference type="EMBL" id="AMQN01010866">
    <property type="status" value="NOT_ANNOTATED_CDS"/>
    <property type="molecule type" value="Genomic_DNA"/>
</dbReference>
<evidence type="ECO:0000256" key="6">
    <source>
        <dbReference type="ARBA" id="ARBA00059792"/>
    </source>
</evidence>
<protein>
    <recommendedName>
        <fullName evidence="7">Small ribosomal subunit protein uS2m</fullName>
    </recommendedName>
    <alternativeName>
        <fullName evidence="8">28S ribosomal protein S2, mitochondrial</fullName>
    </alternativeName>
</protein>
<dbReference type="FunCoup" id="R7TVE8">
    <property type="interactions" value="297"/>
</dbReference>
<dbReference type="GO" id="GO:0005763">
    <property type="term" value="C:mitochondrial small ribosomal subunit"/>
    <property type="evidence" value="ECO:0007669"/>
    <property type="project" value="UniProtKB-ARBA"/>
</dbReference>
<dbReference type="AlphaFoldDB" id="R7TVE8"/>
<dbReference type="InterPro" id="IPR001865">
    <property type="entry name" value="Ribosomal_uS2"/>
</dbReference>
<dbReference type="EnsemblMetazoa" id="CapteT21914">
    <property type="protein sequence ID" value="CapteP21914"/>
    <property type="gene ID" value="CapteG21914"/>
</dbReference>
<gene>
    <name evidence="9" type="ORF">CAPTEDRAFT_21914</name>
</gene>
<dbReference type="GO" id="GO:0003735">
    <property type="term" value="F:structural constituent of ribosome"/>
    <property type="evidence" value="ECO:0007669"/>
    <property type="project" value="InterPro"/>
</dbReference>
<comment type="function">
    <text evidence="6">Required for mitoribosome formation and stability, and mitochondrial translation.</text>
</comment>
<evidence type="ECO:0000256" key="8">
    <source>
        <dbReference type="ARBA" id="ARBA00083109"/>
    </source>
</evidence>
<keyword evidence="5" id="KW-0687">Ribonucleoprotein</keyword>
<dbReference type="STRING" id="283909.R7TVE8"/>
<dbReference type="SUPFAM" id="SSF52313">
    <property type="entry name" value="Ribosomal protein S2"/>
    <property type="match status" value="1"/>
</dbReference>
<reference evidence="11" key="1">
    <citation type="submission" date="2012-12" db="EMBL/GenBank/DDBJ databases">
        <authorList>
            <person name="Hellsten U."/>
            <person name="Grimwood J."/>
            <person name="Chapman J.A."/>
            <person name="Shapiro H."/>
            <person name="Aerts A."/>
            <person name="Otillar R.P."/>
            <person name="Terry A.Y."/>
            <person name="Boore J.L."/>
            <person name="Simakov O."/>
            <person name="Marletaz F."/>
            <person name="Cho S.-J."/>
            <person name="Edsinger-Gonzales E."/>
            <person name="Havlak P."/>
            <person name="Kuo D.-H."/>
            <person name="Larsson T."/>
            <person name="Lv J."/>
            <person name="Arendt D."/>
            <person name="Savage R."/>
            <person name="Osoegawa K."/>
            <person name="de Jong P."/>
            <person name="Lindberg D.R."/>
            <person name="Seaver E.C."/>
            <person name="Weisblat D.A."/>
            <person name="Putnam N.H."/>
            <person name="Grigoriev I.V."/>
            <person name="Rokhsar D.S."/>
        </authorList>
    </citation>
    <scope>NUCLEOTIDE SEQUENCE</scope>
    <source>
        <strain evidence="11">I ESC-2004</strain>
    </source>
</reference>
<evidence type="ECO:0000256" key="7">
    <source>
        <dbReference type="ARBA" id="ARBA00071390"/>
    </source>
</evidence>
<dbReference type="PANTHER" id="PTHR12534">
    <property type="entry name" value="30S RIBOSOMAL PROTEIN S2 PROKARYOTIC AND ORGANELLAR"/>
    <property type="match status" value="1"/>
</dbReference>
<dbReference type="OMA" id="PYIFMEK"/>
<dbReference type="OrthoDB" id="2320368at2759"/>
<dbReference type="Gene3D" id="3.40.50.10490">
    <property type="entry name" value="Glucose-6-phosphate isomerase like protein, domain 1"/>
    <property type="match status" value="1"/>
</dbReference>
<evidence type="ECO:0000256" key="2">
    <source>
        <dbReference type="ARBA" id="ARBA00006242"/>
    </source>
</evidence>
<reference evidence="9 11" key="2">
    <citation type="journal article" date="2013" name="Nature">
        <title>Insights into bilaterian evolution from three spiralian genomes.</title>
        <authorList>
            <person name="Simakov O."/>
            <person name="Marletaz F."/>
            <person name="Cho S.J."/>
            <person name="Edsinger-Gonzales E."/>
            <person name="Havlak P."/>
            <person name="Hellsten U."/>
            <person name="Kuo D.H."/>
            <person name="Larsson T."/>
            <person name="Lv J."/>
            <person name="Arendt D."/>
            <person name="Savage R."/>
            <person name="Osoegawa K."/>
            <person name="de Jong P."/>
            <person name="Grimwood J."/>
            <person name="Chapman J.A."/>
            <person name="Shapiro H."/>
            <person name="Aerts A."/>
            <person name="Otillar R.P."/>
            <person name="Terry A.Y."/>
            <person name="Boore J.L."/>
            <person name="Grigoriev I.V."/>
            <person name="Lindberg D.R."/>
            <person name="Seaver E.C."/>
            <person name="Weisblat D.A."/>
            <person name="Putnam N.H."/>
            <person name="Rokhsar D.S."/>
        </authorList>
    </citation>
    <scope>NUCLEOTIDE SEQUENCE</scope>
    <source>
        <strain evidence="9 11">I ESC-2004</strain>
    </source>
</reference>
<evidence type="ECO:0000256" key="1">
    <source>
        <dbReference type="ARBA" id="ARBA00004173"/>
    </source>
</evidence>